<dbReference type="InterPro" id="IPR006089">
    <property type="entry name" value="Acyl-CoA_DH_CS"/>
</dbReference>
<dbReference type="Gene3D" id="1.10.540.10">
    <property type="entry name" value="Acyl-CoA dehydrogenase/oxidase, N-terminal domain"/>
    <property type="match status" value="1"/>
</dbReference>
<dbReference type="SUPFAM" id="SSF56645">
    <property type="entry name" value="Acyl-CoA dehydrogenase NM domain-like"/>
    <property type="match status" value="1"/>
</dbReference>
<comment type="caution">
    <text evidence="9">The sequence shown here is derived from an EMBL/GenBank/DDBJ whole genome shotgun (WGS) entry which is preliminary data.</text>
</comment>
<dbReference type="InterPro" id="IPR006091">
    <property type="entry name" value="Acyl-CoA_Oxase/DH_mid-dom"/>
</dbReference>
<reference evidence="9 10" key="1">
    <citation type="journal article" date="2020" name="ISME J.">
        <title>Comparative genomics reveals insights into cyanobacterial evolution and habitat adaptation.</title>
        <authorList>
            <person name="Chen M.Y."/>
            <person name="Teng W.K."/>
            <person name="Zhao L."/>
            <person name="Hu C.X."/>
            <person name="Zhou Y.K."/>
            <person name="Han B.P."/>
            <person name="Song L.R."/>
            <person name="Shu W.S."/>
        </authorList>
    </citation>
    <scope>NUCLEOTIDE SEQUENCE [LARGE SCALE GENOMIC DNA]</scope>
    <source>
        <strain evidence="9 10">FACHB-119</strain>
    </source>
</reference>
<accession>A0ABR8DEZ0</accession>
<dbReference type="InterPro" id="IPR009075">
    <property type="entry name" value="AcylCo_DH/oxidase_C"/>
</dbReference>
<dbReference type="Pfam" id="PF00441">
    <property type="entry name" value="Acyl-CoA_dh_1"/>
    <property type="match status" value="1"/>
</dbReference>
<feature type="domain" description="Acyl-CoA oxidase/dehydrogenase middle" evidence="7">
    <location>
        <begin position="155"/>
        <end position="237"/>
    </location>
</feature>
<feature type="domain" description="Acyl-CoA dehydrogenase/oxidase C-terminal" evidence="6">
    <location>
        <begin position="263"/>
        <end position="394"/>
    </location>
</feature>
<evidence type="ECO:0000259" key="7">
    <source>
        <dbReference type="Pfam" id="PF02770"/>
    </source>
</evidence>
<dbReference type="SUPFAM" id="SSF47203">
    <property type="entry name" value="Acyl-CoA dehydrogenase C-terminal domain-like"/>
    <property type="match status" value="1"/>
</dbReference>
<dbReference type="Pfam" id="PF02771">
    <property type="entry name" value="Acyl-CoA_dh_N"/>
    <property type="match status" value="1"/>
</dbReference>
<gene>
    <name evidence="9" type="ORF">H6G83_29905</name>
</gene>
<dbReference type="InterPro" id="IPR046373">
    <property type="entry name" value="Acyl-CoA_Oxase/DH_mid-dom_sf"/>
</dbReference>
<dbReference type="PROSITE" id="PS00073">
    <property type="entry name" value="ACYL_COA_DH_2"/>
    <property type="match status" value="1"/>
</dbReference>
<evidence type="ECO:0000313" key="9">
    <source>
        <dbReference type="EMBL" id="MBD2504772.1"/>
    </source>
</evidence>
<dbReference type="RefSeq" id="WP_190478895.1">
    <property type="nucleotide sequence ID" value="NZ_JACJSG010000059.1"/>
</dbReference>
<evidence type="ECO:0000256" key="5">
    <source>
        <dbReference type="RuleBase" id="RU362125"/>
    </source>
</evidence>
<comment type="cofactor">
    <cofactor evidence="1 5">
        <name>FAD</name>
        <dbReference type="ChEBI" id="CHEBI:57692"/>
    </cofactor>
</comment>
<dbReference type="Gene3D" id="2.40.110.10">
    <property type="entry name" value="Butyryl-CoA Dehydrogenase, subunit A, domain 2"/>
    <property type="match status" value="1"/>
</dbReference>
<evidence type="ECO:0000256" key="3">
    <source>
        <dbReference type="ARBA" id="ARBA00022630"/>
    </source>
</evidence>
<evidence type="ECO:0000256" key="1">
    <source>
        <dbReference type="ARBA" id="ARBA00001974"/>
    </source>
</evidence>
<evidence type="ECO:0000259" key="6">
    <source>
        <dbReference type="Pfam" id="PF00441"/>
    </source>
</evidence>
<protein>
    <submittedName>
        <fullName evidence="9">Acyl-CoA/acyl-ACP dehydrogenase</fullName>
    </submittedName>
</protein>
<dbReference type="Gene3D" id="1.20.140.10">
    <property type="entry name" value="Butyryl-CoA Dehydrogenase, subunit A, domain 3"/>
    <property type="match status" value="1"/>
</dbReference>
<dbReference type="InterPro" id="IPR013786">
    <property type="entry name" value="AcylCoA_DH/ox_N"/>
</dbReference>
<proteinExistence type="inferred from homology"/>
<dbReference type="InterPro" id="IPR037069">
    <property type="entry name" value="AcylCoA_DH/ox_N_sf"/>
</dbReference>
<feature type="domain" description="Acyl-CoA dehydrogenase/oxidase N-terminal" evidence="8">
    <location>
        <begin position="7"/>
        <end position="120"/>
    </location>
</feature>
<dbReference type="InterPro" id="IPR036250">
    <property type="entry name" value="AcylCo_DH-like_C"/>
</dbReference>
<keyword evidence="3 5" id="KW-0285">Flavoprotein</keyword>
<comment type="similarity">
    <text evidence="2 5">Belongs to the acyl-CoA dehydrogenase family.</text>
</comment>
<dbReference type="PANTHER" id="PTHR43884:SF37">
    <property type="entry name" value="ACYL-COA DEHYDROGENASE"/>
    <property type="match status" value="1"/>
</dbReference>
<dbReference type="Pfam" id="PF02770">
    <property type="entry name" value="Acyl-CoA_dh_M"/>
    <property type="match status" value="1"/>
</dbReference>
<evidence type="ECO:0000256" key="2">
    <source>
        <dbReference type="ARBA" id="ARBA00009347"/>
    </source>
</evidence>
<dbReference type="Proteomes" id="UP000661112">
    <property type="component" value="Unassembled WGS sequence"/>
</dbReference>
<evidence type="ECO:0000256" key="4">
    <source>
        <dbReference type="ARBA" id="ARBA00022827"/>
    </source>
</evidence>
<dbReference type="PANTHER" id="PTHR43884">
    <property type="entry name" value="ACYL-COA DEHYDROGENASE"/>
    <property type="match status" value="1"/>
</dbReference>
<dbReference type="EMBL" id="JACJSG010000059">
    <property type="protein sequence ID" value="MBD2504772.1"/>
    <property type="molecule type" value="Genomic_DNA"/>
</dbReference>
<keyword evidence="10" id="KW-1185">Reference proteome</keyword>
<name>A0ABR8DEZ0_9NOST</name>
<dbReference type="InterPro" id="IPR009100">
    <property type="entry name" value="AcylCoA_DH/oxidase_NM_dom_sf"/>
</dbReference>
<evidence type="ECO:0000259" key="8">
    <source>
        <dbReference type="Pfam" id="PF02771"/>
    </source>
</evidence>
<evidence type="ECO:0000313" key="10">
    <source>
        <dbReference type="Proteomes" id="UP000661112"/>
    </source>
</evidence>
<organism evidence="9 10">
    <name type="scientific">Anabaena azotica FACHB-119</name>
    <dbReference type="NCBI Taxonomy" id="947527"/>
    <lineage>
        <taxon>Bacteria</taxon>
        <taxon>Bacillati</taxon>
        <taxon>Cyanobacteriota</taxon>
        <taxon>Cyanophyceae</taxon>
        <taxon>Nostocales</taxon>
        <taxon>Nostocaceae</taxon>
        <taxon>Anabaena</taxon>
        <taxon>Anabaena azotica</taxon>
    </lineage>
</organism>
<keyword evidence="4 5" id="KW-0274">FAD</keyword>
<sequence length="398" mass="43090">MIDFSLTQEQQILQNQARDFAQNEIAPIVRIIEESNNPEIEPWEFCKSLFYKGSGLGFTSLMLPKELGGRGRKCIDLAIVLEEIGAVDASIACSYFNLNAAMSLFVTRVATQEQQKRILSFVNSETPHLFSAAESEPNVATSDLFCPIPDSNIGIKTSAVRNGDVYILNGTKSSLVTNGGIADAYFIIARTAIAKPLHESLSIFYVEADRPGIKFGKKAQMIGWKASHHGEICLDNVAVPVENLIGQEGEAAKLLMLLPEVAIGLAASYVGLARAAYEYALNYAKHRISWGRPIIEHQAVALKLADMMINTQAARLIVWDAASTAETSPQLAATVKAPAAKTFAVDVAIKNAQTAVEILGGYGVTKESLAGKFLADATIGYSCDFTREVLRLGIVNFL</sequence>
<keyword evidence="5" id="KW-0560">Oxidoreductase</keyword>